<protein>
    <submittedName>
        <fullName evidence="1">Uncharacterized protein</fullName>
    </submittedName>
</protein>
<comment type="caution">
    <text evidence="1">The sequence shown here is derived from an EMBL/GenBank/DDBJ whole genome shotgun (WGS) entry which is preliminary data.</text>
</comment>
<organism evidence="1 2">
    <name type="scientific">Candidatus Neomicrothrix subdominans</name>
    <dbReference type="NCBI Taxonomy" id="2954438"/>
    <lineage>
        <taxon>Bacteria</taxon>
        <taxon>Bacillati</taxon>
        <taxon>Actinomycetota</taxon>
        <taxon>Acidimicrobiia</taxon>
        <taxon>Acidimicrobiales</taxon>
        <taxon>Microthrixaceae</taxon>
        <taxon>Candidatus Neomicrothrix</taxon>
    </lineage>
</organism>
<evidence type="ECO:0000313" key="2">
    <source>
        <dbReference type="Proteomes" id="UP000727993"/>
    </source>
</evidence>
<gene>
    <name evidence="1" type="ORF">IPN02_07835</name>
</gene>
<dbReference type="AlphaFoldDB" id="A0A936NB59"/>
<accession>A0A936NB59</accession>
<name>A0A936NB59_9ACTN</name>
<dbReference type="EMBL" id="JADJZA010000005">
    <property type="protein sequence ID" value="MBK9296740.1"/>
    <property type="molecule type" value="Genomic_DNA"/>
</dbReference>
<proteinExistence type="predicted"/>
<reference evidence="1 2" key="1">
    <citation type="submission" date="2020-10" db="EMBL/GenBank/DDBJ databases">
        <title>Connecting structure to function with the recovery of over 1000 high-quality activated sludge metagenome-assembled genomes encoding full-length rRNA genes using long-read sequencing.</title>
        <authorList>
            <person name="Singleton C.M."/>
            <person name="Petriglieri F."/>
            <person name="Kristensen J.M."/>
            <person name="Kirkegaard R.H."/>
            <person name="Michaelsen T.Y."/>
            <person name="Andersen M.H."/>
            <person name="Karst S.M."/>
            <person name="Dueholm M.S."/>
            <person name="Nielsen P.H."/>
            <person name="Albertsen M."/>
        </authorList>
    </citation>
    <scope>NUCLEOTIDE SEQUENCE [LARGE SCALE GENOMIC DNA]</scope>
    <source>
        <strain evidence="1">Lyne_18-Q3-R50-59_MAXAC.006</strain>
    </source>
</reference>
<sequence>MTECSNPEDRPLSVVFFDYTRLAGRIVEVAWKRFTLHDLFVETETDTYGKPLVNLEGDGPAIEHAWLFPGYWFERAPSAADLDTMRQSGVLDRYHTAVTATAAEPDPNQTAAPVFHSSDGFVRLIGDLVAGSMLVSPHPRRMLSHLSQLPTLESGPQPQDPEPDAVLDLLSLTQASWWSEPAGLDPLDSEQMMDRAVGFRFFSDKQDADTPTGRVDEAYRAACGAFTGPGSFHQWAHAVMCNADHTQTDTEEA</sequence>
<dbReference type="Proteomes" id="UP000727993">
    <property type="component" value="Unassembled WGS sequence"/>
</dbReference>
<evidence type="ECO:0000313" key="1">
    <source>
        <dbReference type="EMBL" id="MBK9296740.1"/>
    </source>
</evidence>